<feature type="region of interest" description="Disordered" evidence="1">
    <location>
        <begin position="1"/>
        <end position="26"/>
    </location>
</feature>
<protein>
    <submittedName>
        <fullName evidence="3">Translation initiation factor IF-2</fullName>
    </submittedName>
</protein>
<feature type="non-terminal residue" evidence="3">
    <location>
        <position position="86"/>
    </location>
</feature>
<organism evidence="3 4">
    <name type="scientific">Salmonella enterica subsp. enterica serovar Poona</name>
    <dbReference type="NCBI Taxonomy" id="436295"/>
    <lineage>
        <taxon>Bacteria</taxon>
        <taxon>Pseudomonadati</taxon>
        <taxon>Pseudomonadota</taxon>
        <taxon>Gammaproteobacteria</taxon>
        <taxon>Enterobacterales</taxon>
        <taxon>Enterobacteriaceae</taxon>
        <taxon>Salmonella</taxon>
    </lineage>
</organism>
<proteinExistence type="predicted"/>
<comment type="caution">
    <text evidence="3">The sequence shown here is derived from an EMBL/GenBank/DDBJ whole genome shotgun (WGS) entry which is preliminary data.</text>
</comment>
<evidence type="ECO:0000259" key="2">
    <source>
        <dbReference type="Pfam" id="PF04760"/>
    </source>
</evidence>
<evidence type="ECO:0000256" key="1">
    <source>
        <dbReference type="SAM" id="MobiDB-lite"/>
    </source>
</evidence>
<feature type="non-terminal residue" evidence="3">
    <location>
        <position position="1"/>
    </location>
</feature>
<feature type="domain" description="Translation initiation factor IF-2 N-terminal" evidence="2">
    <location>
        <begin position="27"/>
        <end position="68"/>
    </location>
</feature>
<reference evidence="3 4" key="1">
    <citation type="submission" date="2018-03" db="EMBL/GenBank/DDBJ databases">
        <title>Non-Typhoidal Salmonella genome sequencing and assembly.</title>
        <authorList>
            <person name="Matchawe C."/>
        </authorList>
    </citation>
    <scope>NUCLEOTIDE SEQUENCE [LARGE SCALE GENOMIC DNA]</scope>
    <source>
        <strain evidence="3 4">8EV</strain>
    </source>
</reference>
<dbReference type="EMBL" id="PYKK01000449">
    <property type="protein sequence ID" value="TGD48667.1"/>
    <property type="molecule type" value="Genomic_DNA"/>
</dbReference>
<dbReference type="Proteomes" id="UP000297989">
    <property type="component" value="Unassembled WGS sequence"/>
</dbReference>
<sequence>QQRVQTPAPARYGAVVSGETSTGGDRANKMAVKGAQVIKAMMKLGAMATIHQVIAQATAQLVAEEQGHKVLLRRATDLEAARLSDR</sequence>
<gene>
    <name evidence="3" type="ORF">C9F10_05965</name>
</gene>
<keyword evidence="3" id="KW-0648">Protein biosynthesis</keyword>
<dbReference type="AlphaFoldDB" id="A0A659SGE4"/>
<dbReference type="GO" id="GO:0003743">
    <property type="term" value="F:translation initiation factor activity"/>
    <property type="evidence" value="ECO:0007669"/>
    <property type="project" value="UniProtKB-KW"/>
</dbReference>
<keyword evidence="3" id="KW-0396">Initiation factor</keyword>
<evidence type="ECO:0000313" key="3">
    <source>
        <dbReference type="EMBL" id="TGD48667.1"/>
    </source>
</evidence>
<evidence type="ECO:0000313" key="4">
    <source>
        <dbReference type="Proteomes" id="UP000297989"/>
    </source>
</evidence>
<dbReference type="Pfam" id="PF04760">
    <property type="entry name" value="IF2_N"/>
    <property type="match status" value="1"/>
</dbReference>
<accession>A0A659SGE4</accession>
<dbReference type="InterPro" id="IPR006847">
    <property type="entry name" value="IF2_N"/>
</dbReference>
<name>A0A659SGE4_SALET</name>